<organism evidence="2 3">
    <name type="scientific">Flavobacterium segetis</name>
    <dbReference type="NCBI Taxonomy" id="271157"/>
    <lineage>
        <taxon>Bacteria</taxon>
        <taxon>Pseudomonadati</taxon>
        <taxon>Bacteroidota</taxon>
        <taxon>Flavobacteriia</taxon>
        <taxon>Flavobacteriales</taxon>
        <taxon>Flavobacteriaceae</taxon>
        <taxon>Flavobacterium</taxon>
    </lineage>
</organism>
<dbReference type="Proteomes" id="UP000184036">
    <property type="component" value="Unassembled WGS sequence"/>
</dbReference>
<evidence type="ECO:0000313" key="2">
    <source>
        <dbReference type="EMBL" id="SHF87750.1"/>
    </source>
</evidence>
<dbReference type="STRING" id="271157.SAMN05444396_102206"/>
<dbReference type="Gene3D" id="2.60.40.3620">
    <property type="match status" value="1"/>
</dbReference>
<reference evidence="3" key="1">
    <citation type="submission" date="2016-11" db="EMBL/GenBank/DDBJ databases">
        <authorList>
            <person name="Varghese N."/>
            <person name="Submissions S."/>
        </authorList>
    </citation>
    <scope>NUCLEOTIDE SEQUENCE [LARGE SCALE GENOMIC DNA]</scope>
    <source>
        <strain evidence="3">DSM 19741</strain>
    </source>
</reference>
<sequence length="273" mass="29511">MKNINKLLVVFLSIVAFSCTDDIQDTNREAVTAETAPVLLTPKGDFNIVLSKATEKEVATTMIWDDAAYTGSSTVVNYSIEVAKAGTKFAAPQTVTTTTSRFKSITVAELNAALINGGFVEKQENLVDIRIKSSVGATGSVAQFSNSFTIKVTPYRTPLASSLWLVGDATPGGWSWNNDSETEFPLVVGKTNVYQVSIMLNGGKDFRIFLGNNFTSDGNWDASRNYPFYANAGYTFSPELVNANDGDSNFRYTGPTGMRVLKIDGAAKTITLN</sequence>
<dbReference type="RefSeq" id="WP_072988247.1">
    <property type="nucleotide sequence ID" value="NZ_FQWE01000002.1"/>
</dbReference>
<protein>
    <submittedName>
        <fullName evidence="2">SusE outer membrane protein</fullName>
    </submittedName>
</protein>
<feature type="domain" description="SusE outer membrane protein" evidence="1">
    <location>
        <begin position="28"/>
        <end position="132"/>
    </location>
</feature>
<name>A0A1M5F802_9FLAO</name>
<dbReference type="PROSITE" id="PS51257">
    <property type="entry name" value="PROKAR_LIPOPROTEIN"/>
    <property type="match status" value="1"/>
</dbReference>
<gene>
    <name evidence="2" type="ORF">SAMN05444396_102206</name>
</gene>
<accession>A0A1M5F802</accession>
<dbReference type="EMBL" id="FQWE01000002">
    <property type="protein sequence ID" value="SHF87750.1"/>
    <property type="molecule type" value="Genomic_DNA"/>
</dbReference>
<evidence type="ECO:0000259" key="1">
    <source>
        <dbReference type="Pfam" id="PF14292"/>
    </source>
</evidence>
<evidence type="ECO:0000313" key="3">
    <source>
        <dbReference type="Proteomes" id="UP000184036"/>
    </source>
</evidence>
<keyword evidence="3" id="KW-1185">Reference proteome</keyword>
<dbReference type="Pfam" id="PF14292">
    <property type="entry name" value="SusE"/>
    <property type="match status" value="1"/>
</dbReference>
<dbReference type="OrthoDB" id="975117at2"/>
<dbReference type="AlphaFoldDB" id="A0A1M5F802"/>
<dbReference type="InterPro" id="IPR025970">
    <property type="entry name" value="SusE"/>
</dbReference>
<proteinExistence type="predicted"/>